<dbReference type="Pfam" id="PF13864">
    <property type="entry name" value="Enkurin"/>
    <property type="match status" value="1"/>
</dbReference>
<comment type="subcellular location">
    <subcellularLocation>
        <location evidence="1">Cell projection</location>
        <location evidence="1">Cilium</location>
    </subcellularLocation>
    <subcellularLocation>
        <location evidence="2">Cytoplasm</location>
        <location evidence="2">Cytoskeleton</location>
    </subcellularLocation>
</comment>
<dbReference type="PROSITE" id="PS51665">
    <property type="entry name" value="ENKURIN"/>
    <property type="match status" value="1"/>
</dbReference>
<comment type="caution">
    <text evidence="8">The sequence shown here is derived from an EMBL/GenBank/DDBJ whole genome shotgun (WGS) entry which is preliminary data.</text>
</comment>
<evidence type="ECO:0000313" key="9">
    <source>
        <dbReference type="Proteomes" id="UP000193719"/>
    </source>
</evidence>
<keyword evidence="9" id="KW-1185">Reference proteome</keyword>
<accession>A0A1Y1VDJ2</accession>
<organism evidence="8 9">
    <name type="scientific">Piromyces finnis</name>
    <dbReference type="NCBI Taxonomy" id="1754191"/>
    <lineage>
        <taxon>Eukaryota</taxon>
        <taxon>Fungi</taxon>
        <taxon>Fungi incertae sedis</taxon>
        <taxon>Chytridiomycota</taxon>
        <taxon>Chytridiomycota incertae sedis</taxon>
        <taxon>Neocallimastigomycetes</taxon>
        <taxon>Neocallimastigales</taxon>
        <taxon>Neocallimastigaceae</taxon>
        <taxon>Piromyces</taxon>
    </lineage>
</organism>
<evidence type="ECO:0000259" key="7">
    <source>
        <dbReference type="PROSITE" id="PS51665"/>
    </source>
</evidence>
<dbReference type="STRING" id="1754191.A0A1Y1VDJ2"/>
<dbReference type="PANTHER" id="PTHR21490:SF2">
    <property type="entry name" value="ENKURIN DOMAIN-CONTAINING PROTEIN 1"/>
    <property type="match status" value="1"/>
</dbReference>
<dbReference type="InterPro" id="IPR052102">
    <property type="entry name" value="Enkurin_domain-protein"/>
</dbReference>
<dbReference type="GO" id="GO:0005929">
    <property type="term" value="C:cilium"/>
    <property type="evidence" value="ECO:0007669"/>
    <property type="project" value="UniProtKB-SubCell"/>
</dbReference>
<feature type="region of interest" description="Disordered" evidence="6">
    <location>
        <begin position="78"/>
        <end position="102"/>
    </location>
</feature>
<keyword evidence="5" id="KW-0966">Cell projection</keyword>
<dbReference type="PANTHER" id="PTHR21490">
    <property type="entry name" value="ENKURIN-RELATED"/>
    <property type="match status" value="1"/>
</dbReference>
<evidence type="ECO:0000256" key="5">
    <source>
        <dbReference type="ARBA" id="ARBA00023273"/>
    </source>
</evidence>
<reference evidence="8 9" key="2">
    <citation type="submission" date="2016-08" db="EMBL/GenBank/DDBJ databases">
        <title>Pervasive Adenine N6-methylation of Active Genes in Fungi.</title>
        <authorList>
            <consortium name="DOE Joint Genome Institute"/>
            <person name="Mondo S.J."/>
            <person name="Dannebaum R.O."/>
            <person name="Kuo R.C."/>
            <person name="Labutti K."/>
            <person name="Haridas S."/>
            <person name="Kuo A."/>
            <person name="Salamov A."/>
            <person name="Ahrendt S.R."/>
            <person name="Lipzen A."/>
            <person name="Sullivan W."/>
            <person name="Andreopoulos W.B."/>
            <person name="Clum A."/>
            <person name="Lindquist E."/>
            <person name="Daum C."/>
            <person name="Ramamoorthy G.K."/>
            <person name="Gryganskyi A."/>
            <person name="Culley D."/>
            <person name="Magnuson J.K."/>
            <person name="James T.Y."/>
            <person name="O'Malley M.A."/>
            <person name="Stajich J.E."/>
            <person name="Spatafora J.W."/>
            <person name="Visel A."/>
            <person name="Grigoriev I.V."/>
        </authorList>
    </citation>
    <scope>NUCLEOTIDE SEQUENCE [LARGE SCALE GENOMIC DNA]</scope>
    <source>
        <strain evidence="9">finn</strain>
    </source>
</reference>
<dbReference type="OrthoDB" id="10264920at2759"/>
<name>A0A1Y1VDJ2_9FUNG</name>
<evidence type="ECO:0000313" key="8">
    <source>
        <dbReference type="EMBL" id="ORX52123.1"/>
    </source>
</evidence>
<evidence type="ECO:0000256" key="4">
    <source>
        <dbReference type="ARBA" id="ARBA00023212"/>
    </source>
</evidence>
<gene>
    <name evidence="8" type="ORF">BCR36DRAFT_411573</name>
</gene>
<evidence type="ECO:0000256" key="1">
    <source>
        <dbReference type="ARBA" id="ARBA00004138"/>
    </source>
</evidence>
<dbReference type="Proteomes" id="UP000193719">
    <property type="component" value="Unassembled WGS sequence"/>
</dbReference>
<proteinExistence type="predicted"/>
<sequence length="284" mass="33323">MDAHKIAQKQSSGSAVKSILCPTNGIRDEIRRKGGVPKNHAKENYMRIKLQEQAYKEKKMMEAIPKPQPFKLKQFSNVSSKISTRRTSPNESRITSGMTTPKNASAAAKAAELNMMDELQERFNQLNLLKTHSNDNYRNKNFIKENKISIQKKIQQKNTPKKETKELHRKTKIGTIPQYLINRKQKWQEEQRKIMEKEQQGYIPEDMMVLPETDRLETLEYLNKNKTIILDEIRKFPITSETLRIKTRKKELTDKIEEIDKAIEMFSQKRVLVMKEDFETLKNV</sequence>
<reference evidence="8 9" key="1">
    <citation type="submission" date="2016-08" db="EMBL/GenBank/DDBJ databases">
        <title>Genomes of anaerobic fungi encode conserved fungal cellulosomes for biomass hydrolysis.</title>
        <authorList>
            <consortium name="DOE Joint Genome Institute"/>
            <person name="Haitjema C.H."/>
            <person name="Gilmore S.P."/>
            <person name="Henske J.K."/>
            <person name="Solomon K.V."/>
            <person name="De Groot R."/>
            <person name="Kuo A."/>
            <person name="Mondo S.J."/>
            <person name="Salamov A.A."/>
            <person name="Labutti K."/>
            <person name="Zhao Z."/>
            <person name="Chiniquy J."/>
            <person name="Barry K."/>
            <person name="Brewer H.M."/>
            <person name="Purvine S.O."/>
            <person name="Wright A.T."/>
            <person name="Boxma B."/>
            <person name="Van Alen T."/>
            <person name="Hackstein J.H."/>
            <person name="Baker S.E."/>
            <person name="Grigoriev I.V."/>
            <person name="O'Malley M.A."/>
        </authorList>
    </citation>
    <scope>NUCLEOTIDE SEQUENCE [LARGE SCALE GENOMIC DNA]</scope>
    <source>
        <strain evidence="9">finn</strain>
    </source>
</reference>
<dbReference type="AlphaFoldDB" id="A0A1Y1VDJ2"/>
<evidence type="ECO:0000256" key="6">
    <source>
        <dbReference type="SAM" id="MobiDB-lite"/>
    </source>
</evidence>
<feature type="domain" description="Enkurin" evidence="7">
    <location>
        <begin position="182"/>
        <end position="274"/>
    </location>
</feature>
<evidence type="ECO:0000256" key="3">
    <source>
        <dbReference type="ARBA" id="ARBA00022490"/>
    </source>
</evidence>
<protein>
    <recommendedName>
        <fullName evidence="7">Enkurin domain-containing protein</fullName>
    </recommendedName>
</protein>
<keyword evidence="4" id="KW-0206">Cytoskeleton</keyword>
<evidence type="ECO:0000256" key="2">
    <source>
        <dbReference type="ARBA" id="ARBA00004245"/>
    </source>
</evidence>
<dbReference type="EMBL" id="MCFH01000016">
    <property type="protein sequence ID" value="ORX52123.1"/>
    <property type="molecule type" value="Genomic_DNA"/>
</dbReference>
<keyword evidence="3" id="KW-0963">Cytoplasm</keyword>
<dbReference type="InterPro" id="IPR027012">
    <property type="entry name" value="Enkurin_dom"/>
</dbReference>
<dbReference type="GO" id="GO:0005881">
    <property type="term" value="C:cytoplasmic microtubule"/>
    <property type="evidence" value="ECO:0007669"/>
    <property type="project" value="TreeGrafter"/>
</dbReference>